<organism evidence="2 3">
    <name type="scientific">Lacipirellula limnantheis</name>
    <dbReference type="NCBI Taxonomy" id="2528024"/>
    <lineage>
        <taxon>Bacteria</taxon>
        <taxon>Pseudomonadati</taxon>
        <taxon>Planctomycetota</taxon>
        <taxon>Planctomycetia</taxon>
        <taxon>Pirellulales</taxon>
        <taxon>Lacipirellulaceae</taxon>
        <taxon>Lacipirellula</taxon>
    </lineage>
</organism>
<dbReference type="KEGG" id="llh:I41_36410"/>
<proteinExistence type="predicted"/>
<dbReference type="AlphaFoldDB" id="A0A517U1E0"/>
<evidence type="ECO:0000313" key="3">
    <source>
        <dbReference type="Proteomes" id="UP000317909"/>
    </source>
</evidence>
<dbReference type="SUPFAM" id="SSF53474">
    <property type="entry name" value="alpha/beta-Hydrolases"/>
    <property type="match status" value="1"/>
</dbReference>
<protein>
    <submittedName>
        <fullName evidence="2">PhoPQ-activated pathogenicity-related protein</fullName>
    </submittedName>
</protein>
<reference evidence="2 3" key="1">
    <citation type="submission" date="2019-02" db="EMBL/GenBank/DDBJ databases">
        <title>Deep-cultivation of Planctomycetes and their phenomic and genomic characterization uncovers novel biology.</title>
        <authorList>
            <person name="Wiegand S."/>
            <person name="Jogler M."/>
            <person name="Boedeker C."/>
            <person name="Pinto D."/>
            <person name="Vollmers J."/>
            <person name="Rivas-Marin E."/>
            <person name="Kohn T."/>
            <person name="Peeters S.H."/>
            <person name="Heuer A."/>
            <person name="Rast P."/>
            <person name="Oberbeckmann S."/>
            <person name="Bunk B."/>
            <person name="Jeske O."/>
            <person name="Meyerdierks A."/>
            <person name="Storesund J.E."/>
            <person name="Kallscheuer N."/>
            <person name="Luecker S."/>
            <person name="Lage O.M."/>
            <person name="Pohl T."/>
            <person name="Merkel B.J."/>
            <person name="Hornburger P."/>
            <person name="Mueller R.-W."/>
            <person name="Bruemmer F."/>
            <person name="Labrenz M."/>
            <person name="Spormann A.M."/>
            <person name="Op den Camp H."/>
            <person name="Overmann J."/>
            <person name="Amann R."/>
            <person name="Jetten M.S.M."/>
            <person name="Mascher T."/>
            <person name="Medema M.H."/>
            <person name="Devos D.P."/>
            <person name="Kaster A.-K."/>
            <person name="Ovreas L."/>
            <person name="Rohde M."/>
            <person name="Galperin M.Y."/>
            <person name="Jogler C."/>
        </authorList>
    </citation>
    <scope>NUCLEOTIDE SEQUENCE [LARGE SCALE GENOMIC DNA]</scope>
    <source>
        <strain evidence="2 3">I41</strain>
    </source>
</reference>
<evidence type="ECO:0000313" key="2">
    <source>
        <dbReference type="EMBL" id="QDT74445.1"/>
    </source>
</evidence>
<accession>A0A517U1E0</accession>
<sequence precursor="true">MRLLTWFALWSLLVLIGSSGATARESIAETQAKAEASAAIPTALKDYVNADDDSYGYKDLGAERIDGCTIHKLELTSQTWHDIPWKHALYIYVPANIQHKETVLLFITGGKIGGTPGGDDMKMGAKIAQAAAMPVAFVHQVPNQPLLGDKVEDDLISETFLRYVDSRDATWPLLFPMVKSATAAMTAVQDFGQQQYGVDVEQFVVTGGSKRGWTTWLTAAADDRVAGIAPIVIDTLNLPEQMKYQLETWGKYSEQIADYTSKGLVDVMQNRPEIPLWKWVDPYTYRSELKLPKLLINGTNDRYWTVDATNIYWDELQGEKHVRYVPNAGHGLDDGKEGALITLAAFAQHVAEDKSLPELKWTHEGDDEEYRLKISSTPTPESVRLWVARSDTKDFRNAKWEATELRVSDEAGGDGEEFVGVVEKPEEGHVALFGEATYRQGPLPYNLSTTLRRE</sequence>
<dbReference type="Proteomes" id="UP000317909">
    <property type="component" value="Chromosome"/>
</dbReference>
<dbReference type="Gene3D" id="3.40.50.1820">
    <property type="entry name" value="alpha/beta hydrolase"/>
    <property type="match status" value="1"/>
</dbReference>
<dbReference type="PIRSF" id="PIRSF014728">
    <property type="entry name" value="PqaA"/>
    <property type="match status" value="1"/>
</dbReference>
<dbReference type="EMBL" id="CP036339">
    <property type="protein sequence ID" value="QDT74445.1"/>
    <property type="molecule type" value="Genomic_DNA"/>
</dbReference>
<dbReference type="InterPro" id="IPR029058">
    <property type="entry name" value="AB_hydrolase_fold"/>
</dbReference>
<gene>
    <name evidence="2" type="ORF">I41_36410</name>
</gene>
<name>A0A517U1E0_9BACT</name>
<feature type="chain" id="PRO_5022210189" evidence="1">
    <location>
        <begin position="24"/>
        <end position="454"/>
    </location>
</feature>
<dbReference type="RefSeq" id="WP_168206974.1">
    <property type="nucleotide sequence ID" value="NZ_CP036339.1"/>
</dbReference>
<keyword evidence="1" id="KW-0732">Signal</keyword>
<dbReference type="PANTHER" id="PTHR31497">
    <property type="entry name" value="AUTOCRINE PROLIFERATION REPRESSOR PROTEIN A"/>
    <property type="match status" value="1"/>
</dbReference>
<keyword evidence="3" id="KW-1185">Reference proteome</keyword>
<dbReference type="PANTHER" id="PTHR31497:SF0">
    <property type="entry name" value="AUTOCRINE PROLIFERATION REPRESSOR PROTEIN A"/>
    <property type="match status" value="1"/>
</dbReference>
<dbReference type="InterPro" id="IPR009199">
    <property type="entry name" value="PhoPQ-act_pathogen-rel_PqaA"/>
</dbReference>
<evidence type="ECO:0000256" key="1">
    <source>
        <dbReference type="SAM" id="SignalP"/>
    </source>
</evidence>
<feature type="signal peptide" evidence="1">
    <location>
        <begin position="1"/>
        <end position="23"/>
    </location>
</feature>
<dbReference type="Pfam" id="PF10142">
    <property type="entry name" value="PhoPQ_related"/>
    <property type="match status" value="1"/>
</dbReference>